<reference evidence="8 9" key="1">
    <citation type="journal article" date="2015" name="Genome Announc.">
        <title>Expanding the biotechnology potential of lactobacilli through comparative genomics of 213 strains and associated genera.</title>
        <authorList>
            <person name="Sun Z."/>
            <person name="Harris H.M."/>
            <person name="McCann A."/>
            <person name="Guo C."/>
            <person name="Argimon S."/>
            <person name="Zhang W."/>
            <person name="Yang X."/>
            <person name="Jeffery I.B."/>
            <person name="Cooney J.C."/>
            <person name="Kagawa T.F."/>
            <person name="Liu W."/>
            <person name="Song Y."/>
            <person name="Salvetti E."/>
            <person name="Wrobel A."/>
            <person name="Rasinkangas P."/>
            <person name="Parkhill J."/>
            <person name="Rea M.C."/>
            <person name="O'Sullivan O."/>
            <person name="Ritari J."/>
            <person name="Douillard F.P."/>
            <person name="Paul Ross R."/>
            <person name="Yang R."/>
            <person name="Briner A.E."/>
            <person name="Felis G.E."/>
            <person name="de Vos W.M."/>
            <person name="Barrangou R."/>
            <person name="Klaenhammer T.R."/>
            <person name="Caufield P.W."/>
            <person name="Cui Y."/>
            <person name="Zhang H."/>
            <person name="O'Toole P.W."/>
        </authorList>
    </citation>
    <scope>NUCLEOTIDE SEQUENCE [LARGE SCALE GENOMIC DNA]</scope>
    <source>
        <strain evidence="8 9">DSM 24716</strain>
    </source>
</reference>
<dbReference type="GO" id="GO:0000156">
    <property type="term" value="F:phosphorelay response regulator activity"/>
    <property type="evidence" value="ECO:0007669"/>
    <property type="project" value="InterPro"/>
</dbReference>
<dbReference type="PROSITE" id="PS50930">
    <property type="entry name" value="HTH_LYTTR"/>
    <property type="match status" value="1"/>
</dbReference>
<feature type="domain" description="Response regulatory" evidence="6">
    <location>
        <begin position="3"/>
        <end position="127"/>
    </location>
</feature>
<dbReference type="SMART" id="SM00850">
    <property type="entry name" value="LytTR"/>
    <property type="match status" value="1"/>
</dbReference>
<proteinExistence type="predicted"/>
<dbReference type="RefSeq" id="WP_057879495.1">
    <property type="nucleotide sequence ID" value="NZ_JQCF01000001.1"/>
</dbReference>
<dbReference type="PANTHER" id="PTHR37299:SF3">
    <property type="entry name" value="STAGE 0 SPORULATION PROTEIN A HOMOLOG"/>
    <property type="match status" value="1"/>
</dbReference>
<dbReference type="InterPro" id="IPR001789">
    <property type="entry name" value="Sig_transdc_resp-reg_receiver"/>
</dbReference>
<keyword evidence="3" id="KW-0010">Activator</keyword>
<keyword evidence="2" id="KW-0902">Two-component regulatory system</keyword>
<keyword evidence="1" id="KW-0963">Cytoplasm</keyword>
<dbReference type="EMBL" id="JQCF01000001">
    <property type="protein sequence ID" value="KRO00754.1"/>
    <property type="molecule type" value="Genomic_DNA"/>
</dbReference>
<organism evidence="8 9">
    <name type="scientific">Companilactobacillus kimchiensis</name>
    <dbReference type="NCBI Taxonomy" id="993692"/>
    <lineage>
        <taxon>Bacteria</taxon>
        <taxon>Bacillati</taxon>
        <taxon>Bacillota</taxon>
        <taxon>Bacilli</taxon>
        <taxon>Lactobacillales</taxon>
        <taxon>Lactobacillaceae</taxon>
        <taxon>Companilactobacillus</taxon>
    </lineage>
</organism>
<dbReference type="InterPro" id="IPR046947">
    <property type="entry name" value="LytR-like"/>
</dbReference>
<evidence type="ECO:0000256" key="3">
    <source>
        <dbReference type="ARBA" id="ARBA00023159"/>
    </source>
</evidence>
<evidence type="ECO:0000256" key="2">
    <source>
        <dbReference type="ARBA" id="ARBA00023012"/>
    </source>
</evidence>
<dbReference type="InterPro" id="IPR011006">
    <property type="entry name" value="CheY-like_superfamily"/>
</dbReference>
<keyword evidence="9" id="KW-1185">Reference proteome</keyword>
<accession>A0A0R2LMQ8</accession>
<keyword evidence="5" id="KW-0597">Phosphoprotein</keyword>
<dbReference type="InterPro" id="IPR007492">
    <property type="entry name" value="LytTR_DNA-bd_dom"/>
</dbReference>
<dbReference type="PROSITE" id="PS50110">
    <property type="entry name" value="RESPONSE_REGULATORY"/>
    <property type="match status" value="1"/>
</dbReference>
<dbReference type="SUPFAM" id="SSF52172">
    <property type="entry name" value="CheY-like"/>
    <property type="match status" value="1"/>
</dbReference>
<evidence type="ECO:0000256" key="1">
    <source>
        <dbReference type="ARBA" id="ARBA00022490"/>
    </source>
</evidence>
<comment type="function">
    <text evidence="4">Required for high-level post-exponential phase expression of a series of secreted proteins.</text>
</comment>
<dbReference type="GO" id="GO:0003677">
    <property type="term" value="F:DNA binding"/>
    <property type="evidence" value="ECO:0007669"/>
    <property type="project" value="InterPro"/>
</dbReference>
<feature type="modified residue" description="4-aspartylphosphate" evidence="5">
    <location>
        <position position="61"/>
    </location>
</feature>
<sequence>MIDIFVCEDNAKQMTEIVSYISSYLLMENFDMEIKLATNDPQEILDYLDKNNVNKGLYFLDIDLKTDLNGIELAAKIRQEHFNSKIVFVTTHSEMVFLTFKYQIEALDYILKDFPNEIQKRITAAIVTCNRQFKENESQSEEYYQIKTGNHLRLVKISDILFFESSPVPHKVIVHLINGQFEFYSTVKKIETENKIFFRCHKSYIVNIDNIRSINRHTRELTMIDEEKIPSSVLACRTLVKLVQEGISR</sequence>
<dbReference type="Pfam" id="PF04397">
    <property type="entry name" value="LytTR"/>
    <property type="match status" value="1"/>
</dbReference>
<evidence type="ECO:0000259" key="6">
    <source>
        <dbReference type="PROSITE" id="PS50110"/>
    </source>
</evidence>
<dbReference type="Pfam" id="PF00072">
    <property type="entry name" value="Response_reg"/>
    <property type="match status" value="1"/>
</dbReference>
<feature type="domain" description="HTH LytTR-type" evidence="7">
    <location>
        <begin position="154"/>
        <end position="245"/>
    </location>
</feature>
<dbReference type="PATRIC" id="fig|993692.3.peg.74"/>
<evidence type="ECO:0000259" key="7">
    <source>
        <dbReference type="PROSITE" id="PS50930"/>
    </source>
</evidence>
<name>A0A0R2LMQ8_9LACO</name>
<dbReference type="Gene3D" id="2.40.50.1020">
    <property type="entry name" value="LytTr DNA-binding domain"/>
    <property type="match status" value="1"/>
</dbReference>
<dbReference type="AlphaFoldDB" id="A0A0R2LMQ8"/>
<gene>
    <name evidence="8" type="ORF">IV57_GL000074</name>
</gene>
<dbReference type="PANTHER" id="PTHR37299">
    <property type="entry name" value="TRANSCRIPTIONAL REGULATOR-RELATED"/>
    <property type="match status" value="1"/>
</dbReference>
<dbReference type="Gene3D" id="3.40.50.2300">
    <property type="match status" value="1"/>
</dbReference>
<evidence type="ECO:0000313" key="9">
    <source>
        <dbReference type="Proteomes" id="UP000051006"/>
    </source>
</evidence>
<comment type="caution">
    <text evidence="8">The sequence shown here is derived from an EMBL/GenBank/DDBJ whole genome shotgun (WGS) entry which is preliminary data.</text>
</comment>
<protein>
    <submittedName>
        <fullName evidence="8">Response regulator</fullName>
    </submittedName>
</protein>
<dbReference type="STRING" id="993692.IV57_GL000074"/>
<evidence type="ECO:0000256" key="5">
    <source>
        <dbReference type="PROSITE-ProRule" id="PRU00169"/>
    </source>
</evidence>
<evidence type="ECO:0000256" key="4">
    <source>
        <dbReference type="ARBA" id="ARBA00037164"/>
    </source>
</evidence>
<dbReference type="SMART" id="SM00448">
    <property type="entry name" value="REC"/>
    <property type="match status" value="1"/>
</dbReference>
<dbReference type="OrthoDB" id="9809318at2"/>
<dbReference type="Proteomes" id="UP000051006">
    <property type="component" value="Unassembled WGS sequence"/>
</dbReference>
<evidence type="ECO:0000313" key="8">
    <source>
        <dbReference type="EMBL" id="KRO00754.1"/>
    </source>
</evidence>